<proteinExistence type="predicted"/>
<dbReference type="InterPro" id="IPR004891">
    <property type="entry name" value="Mercury-R_MerC"/>
</dbReference>
<evidence type="ECO:0000256" key="1">
    <source>
        <dbReference type="SAM" id="Phobius"/>
    </source>
</evidence>
<reference evidence="3" key="1">
    <citation type="submission" date="2016-07" db="EMBL/GenBank/DDBJ databases">
        <authorList>
            <person name="Florea S."/>
            <person name="Webb J.S."/>
            <person name="Jaromczyk J."/>
            <person name="Schardl C.L."/>
        </authorList>
    </citation>
    <scope>NUCLEOTIDE SEQUENCE [LARGE SCALE GENOMIC DNA]</scope>
    <source>
        <strain evidence="3">KCTC 42131</strain>
    </source>
</reference>
<dbReference type="EMBL" id="MASR01000001">
    <property type="protein sequence ID" value="OFE12506.1"/>
    <property type="molecule type" value="Genomic_DNA"/>
</dbReference>
<keyword evidence="1" id="KW-0472">Membrane</keyword>
<feature type="transmembrane region" description="Helical" evidence="1">
    <location>
        <begin position="53"/>
        <end position="73"/>
    </location>
</feature>
<dbReference type="Proteomes" id="UP000175669">
    <property type="component" value="Unassembled WGS sequence"/>
</dbReference>
<keyword evidence="1" id="KW-1133">Transmembrane helix</keyword>
<evidence type="ECO:0000313" key="2">
    <source>
        <dbReference type="EMBL" id="OFE12506.1"/>
    </source>
</evidence>
<dbReference type="AlphaFoldDB" id="A0A1E8CJ73"/>
<evidence type="ECO:0000313" key="3">
    <source>
        <dbReference type="Proteomes" id="UP000175669"/>
    </source>
</evidence>
<protein>
    <recommendedName>
        <fullName evidence="4">Mercury transporter MerC</fullName>
    </recommendedName>
</protein>
<dbReference type="STRING" id="1524254.PHACT_04625"/>
<dbReference type="Pfam" id="PF03203">
    <property type="entry name" value="MerC"/>
    <property type="match status" value="1"/>
</dbReference>
<name>A0A1E8CJ73_9GAMM</name>
<dbReference type="GO" id="GO:0016020">
    <property type="term" value="C:membrane"/>
    <property type="evidence" value="ECO:0007669"/>
    <property type="project" value="InterPro"/>
</dbReference>
<dbReference type="RefSeq" id="WP_068810621.1">
    <property type="nucleotide sequence ID" value="NZ_MASR01000001.1"/>
</dbReference>
<sequence>MFNNLSNMIVRIGDKAGFSGALVAGIGCSACFPALGAIGAALGLGFLSQWESVLVSWVIPLIAVLVMVVNVLGYFSHGQWPRAALGLIGPILILIGAITMSEWYFYPGLGFMLGVSVWDMVSARNKRCEPKNTGGRCEHNEEKTGD</sequence>
<feature type="transmembrane region" description="Helical" evidence="1">
    <location>
        <begin position="80"/>
        <end position="98"/>
    </location>
</feature>
<evidence type="ECO:0008006" key="4">
    <source>
        <dbReference type="Google" id="ProtNLM"/>
    </source>
</evidence>
<feature type="transmembrane region" description="Helical" evidence="1">
    <location>
        <begin position="21"/>
        <end position="47"/>
    </location>
</feature>
<keyword evidence="3" id="KW-1185">Reference proteome</keyword>
<dbReference type="GO" id="GO:0015097">
    <property type="term" value="F:mercury ion transmembrane transporter activity"/>
    <property type="evidence" value="ECO:0007669"/>
    <property type="project" value="InterPro"/>
</dbReference>
<dbReference type="OrthoDB" id="4764601at2"/>
<organism evidence="2 3">
    <name type="scientific">Pseudohongiella acticola</name>
    <dbReference type="NCBI Taxonomy" id="1524254"/>
    <lineage>
        <taxon>Bacteria</taxon>
        <taxon>Pseudomonadati</taxon>
        <taxon>Pseudomonadota</taxon>
        <taxon>Gammaproteobacteria</taxon>
        <taxon>Pseudomonadales</taxon>
        <taxon>Pseudohongiellaceae</taxon>
        <taxon>Pseudohongiella</taxon>
    </lineage>
</organism>
<accession>A0A1E8CJ73</accession>
<dbReference type="NCBIfam" id="NF033784">
    <property type="entry name" value="transport_merC"/>
    <property type="match status" value="1"/>
</dbReference>
<keyword evidence="1" id="KW-0812">Transmembrane</keyword>
<gene>
    <name evidence="2" type="ORF">PHACT_04625</name>
</gene>
<comment type="caution">
    <text evidence="2">The sequence shown here is derived from an EMBL/GenBank/DDBJ whole genome shotgun (WGS) entry which is preliminary data.</text>
</comment>